<evidence type="ECO:0000313" key="1">
    <source>
        <dbReference type="EMBL" id="GAA1550576.1"/>
    </source>
</evidence>
<gene>
    <name evidence="1" type="ORF">GCM10009827_084060</name>
</gene>
<dbReference type="Proteomes" id="UP001501470">
    <property type="component" value="Unassembled WGS sequence"/>
</dbReference>
<accession>A0ABN2C0Y8</accession>
<proteinExistence type="predicted"/>
<dbReference type="InterPro" id="IPR054202">
    <property type="entry name" value="DUF6907"/>
</dbReference>
<reference evidence="1 2" key="1">
    <citation type="journal article" date="2019" name="Int. J. Syst. Evol. Microbiol.">
        <title>The Global Catalogue of Microorganisms (GCM) 10K type strain sequencing project: providing services to taxonomists for standard genome sequencing and annotation.</title>
        <authorList>
            <consortium name="The Broad Institute Genomics Platform"/>
            <consortium name="The Broad Institute Genome Sequencing Center for Infectious Disease"/>
            <person name="Wu L."/>
            <person name="Ma J."/>
        </authorList>
    </citation>
    <scope>NUCLEOTIDE SEQUENCE [LARGE SCALE GENOMIC DNA]</scope>
    <source>
        <strain evidence="1 2">JCM 15933</strain>
    </source>
</reference>
<comment type="caution">
    <text evidence="1">The sequence shown here is derived from an EMBL/GenBank/DDBJ whole genome shotgun (WGS) entry which is preliminary data.</text>
</comment>
<evidence type="ECO:0000313" key="2">
    <source>
        <dbReference type="Proteomes" id="UP001501470"/>
    </source>
</evidence>
<organism evidence="1 2">
    <name type="scientific">Dactylosporangium maewongense</name>
    <dbReference type="NCBI Taxonomy" id="634393"/>
    <lineage>
        <taxon>Bacteria</taxon>
        <taxon>Bacillati</taxon>
        <taxon>Actinomycetota</taxon>
        <taxon>Actinomycetes</taxon>
        <taxon>Micromonosporales</taxon>
        <taxon>Micromonosporaceae</taxon>
        <taxon>Dactylosporangium</taxon>
    </lineage>
</organism>
<dbReference type="Pfam" id="PF21848">
    <property type="entry name" value="DUF6907"/>
    <property type="match status" value="1"/>
</dbReference>
<keyword evidence="2" id="KW-1185">Reference proteome</keyword>
<protein>
    <submittedName>
        <fullName evidence="1">Uncharacterized protein</fullName>
    </submittedName>
</protein>
<name>A0ABN2C0Y8_9ACTN</name>
<sequence length="133" mass="13969">MTITVERPAVTGGAPAQTTGLRFVPCPDSLPWCFTHETDPDGAEYHHGAYTPIKTGGPASLVGAEQPKTIEVTAARLDTTDGQTLPVVWLLPDGFDSLFADAVGFTPEQARAFAAALLDAADSVTTVRGEVTR</sequence>
<dbReference type="EMBL" id="BAAAQD010000021">
    <property type="protein sequence ID" value="GAA1550576.1"/>
    <property type="molecule type" value="Genomic_DNA"/>
</dbReference>
<dbReference type="RefSeq" id="WP_344509305.1">
    <property type="nucleotide sequence ID" value="NZ_BAAAQD010000021.1"/>
</dbReference>